<evidence type="ECO:0000313" key="2">
    <source>
        <dbReference type="Proteomes" id="UP001165064"/>
    </source>
</evidence>
<protein>
    <submittedName>
        <fullName evidence="1">Unnamed protein product</fullName>
    </submittedName>
</protein>
<accession>A0ACB5SYW9</accession>
<dbReference type="EMBL" id="BSXS01001638">
    <property type="protein sequence ID" value="GME76782.1"/>
    <property type="molecule type" value="Genomic_DNA"/>
</dbReference>
<sequence>MKTSRNLSFSENGGSTQSSSQFKGPKFTIDNYPPHDSAFCRNYPVVAGQFSFDLNVLEGSAASLKSIEIGLKGHVRTGYRSTRTLGYKRIVEKHTDNDILFDQSKVVYDGPKCVESSGLDGLLQSRFHFEFPSDKKIPSTVTYKAWNSTYRATVMYYIYAKLSLFIDDINGKNTEIQKNKKEVIKEFHYPLIYQENETADTHTGPESHVASDCFSWSFIWRNFSILEPKSAKTFAESLISRKPKVMSKFRLQITSEIPRTIDISKGFEQIPVSFEVAAITNIEDFIMENQSTTLGRFRVESISIKFTQDVYVTGNKSVRYYDYQHNFSFTTDYDFDTHLIQNKAIIDMADGQYDPKKGTLTYNTTLNKLFSLESPPPSSFVHAFQGVPLASCSDSLPDSRLGFTNIFEFKFLMKHTQCDLKPRKVKTRVWNYYCDRLRFQRTVDLAYRVDDSTAEGDLVNGLRVDSGGTEVDSGLGLDESKQTQQQSRI</sequence>
<name>A0ACB5SYW9_AMBMO</name>
<keyword evidence="2" id="KW-1185">Reference proteome</keyword>
<organism evidence="1 2">
    <name type="scientific">Ambrosiozyma monospora</name>
    <name type="common">Yeast</name>
    <name type="synonym">Endomycopsis monosporus</name>
    <dbReference type="NCBI Taxonomy" id="43982"/>
    <lineage>
        <taxon>Eukaryota</taxon>
        <taxon>Fungi</taxon>
        <taxon>Dikarya</taxon>
        <taxon>Ascomycota</taxon>
        <taxon>Saccharomycotina</taxon>
        <taxon>Pichiomycetes</taxon>
        <taxon>Pichiales</taxon>
        <taxon>Pichiaceae</taxon>
        <taxon>Ambrosiozyma</taxon>
    </lineage>
</organism>
<dbReference type="Proteomes" id="UP001165064">
    <property type="component" value="Unassembled WGS sequence"/>
</dbReference>
<proteinExistence type="predicted"/>
<gene>
    <name evidence="1" type="ORF">Amon02_000275700</name>
</gene>
<comment type="caution">
    <text evidence="1">The sequence shown here is derived from an EMBL/GenBank/DDBJ whole genome shotgun (WGS) entry which is preliminary data.</text>
</comment>
<reference evidence="1" key="1">
    <citation type="submission" date="2023-04" db="EMBL/GenBank/DDBJ databases">
        <title>Ambrosiozyma monospora NBRC 10751.</title>
        <authorList>
            <person name="Ichikawa N."/>
            <person name="Sato H."/>
            <person name="Tonouchi N."/>
        </authorList>
    </citation>
    <scope>NUCLEOTIDE SEQUENCE</scope>
    <source>
        <strain evidence="1">NBRC 10751</strain>
    </source>
</reference>
<evidence type="ECO:0000313" key="1">
    <source>
        <dbReference type="EMBL" id="GME76782.1"/>
    </source>
</evidence>